<dbReference type="Proteomes" id="UP000410492">
    <property type="component" value="Unassembled WGS sequence"/>
</dbReference>
<dbReference type="InterPro" id="IPR006370">
    <property type="entry name" value="HB_polyprenyltransferase-like"/>
</dbReference>
<feature type="transmembrane region" description="Helical" evidence="15">
    <location>
        <begin position="584"/>
        <end position="607"/>
    </location>
</feature>
<evidence type="ECO:0000256" key="1">
    <source>
        <dbReference type="ARBA" id="ARBA00001946"/>
    </source>
</evidence>
<keyword evidence="10 15" id="KW-0472">Membrane</keyword>
<evidence type="ECO:0000256" key="6">
    <source>
        <dbReference type="ARBA" id="ARBA00022692"/>
    </source>
</evidence>
<reference evidence="18 19" key="1">
    <citation type="submission" date="2019-01" db="EMBL/GenBank/DDBJ databases">
        <authorList>
            <person name="Sayadi A."/>
        </authorList>
    </citation>
    <scope>NUCLEOTIDE SEQUENCE [LARGE SCALE GENOMIC DNA]</scope>
</reference>
<dbReference type="PANTHER" id="PTHR11048:SF28">
    <property type="entry name" value="4-HYDROXYBENZOATE POLYPRENYLTRANSFERASE, MITOCHONDRIAL"/>
    <property type="match status" value="1"/>
</dbReference>
<keyword evidence="5 15" id="KW-0831">Ubiquinone biosynthesis</keyword>
<comment type="cofactor">
    <cofactor evidence="1 15">
        <name>Mg(2+)</name>
        <dbReference type="ChEBI" id="CHEBI:18420"/>
    </cofactor>
</comment>
<evidence type="ECO:0000256" key="4">
    <source>
        <dbReference type="ARBA" id="ARBA00022679"/>
    </source>
</evidence>
<evidence type="ECO:0000256" key="8">
    <source>
        <dbReference type="ARBA" id="ARBA00022946"/>
    </source>
</evidence>
<keyword evidence="16" id="KW-0175">Coiled coil</keyword>
<keyword evidence="7 15" id="KW-0999">Mitochondrion inner membrane</keyword>
<sequence>MIKSGLLRTSESVSLDLLTFEDLELLRSRKITKNVGSSTNNRRYLIITYVVEFDKIRYPLPLEYCGPPDPVILQATIRRLETELAKTKEELALKANNSEAKKIYYLQKRVDELTEENQQLQEELRQLSKALGKKPRTQVLSLQKAVNHLEKCVVNERNSHHELVEKLRTDKECLAKELEKVKCSERCLKAKLNQFSNPSRIGLGDHKLSPVHKSSSRSIRMMYRRSSPSPASDLEEVSKHTVIHKTNSRKSRQDWGEPRILHRSCTTFSGLREWKELKLLALANSSLLPNVLVKNCYATSNIKTVEERPKKSIAARVVEGAPKYVQPYMKLMRIDRPIGSWLLFWPCSWSIASAAAPGTLPDLYMLGLFGLGSFVMRGAGCTINDMWDRDIDAKVERTKDRPLVSGDVSMKQAWVFLAGQLSVGLAILLQLNWPSVILGASSLGLVVTYPLMKRITYWPQLVLGFTFNWGALLGYSAIHNYVNLSVCLPLYIAGVCWTIVYDTIYAYQDRIDDLKLGIKSTAIKFEEDSKIWLSGFAVTMISCLTYSGVMNHQTFPYYVSLGIISAHLANQIRTLDINNANDCLFKFVSNSRIGLLLFLGITLGTLLKKQEDNAEEKPENVLVA</sequence>
<evidence type="ECO:0000256" key="15">
    <source>
        <dbReference type="HAMAP-Rule" id="MF_03189"/>
    </source>
</evidence>
<keyword evidence="4 15" id="KW-0808">Transferase</keyword>
<dbReference type="InterPro" id="IPR000537">
    <property type="entry name" value="UbiA_prenyltransferase"/>
</dbReference>
<comment type="pathway">
    <text evidence="15">Cofactor biosynthesis; ubiquinone biosynthesis.</text>
</comment>
<evidence type="ECO:0000313" key="19">
    <source>
        <dbReference type="Proteomes" id="UP000410492"/>
    </source>
</evidence>
<dbReference type="NCBIfam" id="TIGR01474">
    <property type="entry name" value="ubiA_proteo"/>
    <property type="match status" value="1"/>
</dbReference>
<keyword evidence="6 15" id="KW-0812">Transmembrane</keyword>
<dbReference type="InterPro" id="IPR030470">
    <property type="entry name" value="UbiA_prenylTrfase_CS"/>
</dbReference>
<evidence type="ECO:0000256" key="3">
    <source>
        <dbReference type="ARBA" id="ARBA00005985"/>
    </source>
</evidence>
<dbReference type="PANTHER" id="PTHR11048">
    <property type="entry name" value="PRENYLTRANSFERASES"/>
    <property type="match status" value="1"/>
</dbReference>
<dbReference type="OrthoDB" id="18170at2759"/>
<feature type="transmembrane region" description="Helical" evidence="15">
    <location>
        <begin position="529"/>
        <end position="549"/>
    </location>
</feature>
<dbReference type="AlphaFoldDB" id="A0A653CB72"/>
<evidence type="ECO:0000256" key="13">
    <source>
        <dbReference type="ARBA" id="ARBA00050454"/>
    </source>
</evidence>
<evidence type="ECO:0000256" key="7">
    <source>
        <dbReference type="ARBA" id="ARBA00022792"/>
    </source>
</evidence>
<feature type="region of interest" description="Disordered" evidence="17">
    <location>
        <begin position="204"/>
        <end position="249"/>
    </location>
</feature>
<evidence type="ECO:0000256" key="16">
    <source>
        <dbReference type="SAM" id="Coils"/>
    </source>
</evidence>
<dbReference type="InterPro" id="IPR044878">
    <property type="entry name" value="UbiA_sf"/>
</dbReference>
<feature type="compositionally biased region" description="Low complexity" evidence="17">
    <location>
        <begin position="216"/>
        <end position="232"/>
    </location>
</feature>
<feature type="transmembrane region" description="Helical" evidence="15">
    <location>
        <begin position="461"/>
        <end position="482"/>
    </location>
</feature>
<keyword evidence="15" id="KW-0496">Mitochondrion</keyword>
<evidence type="ECO:0000256" key="9">
    <source>
        <dbReference type="ARBA" id="ARBA00022989"/>
    </source>
</evidence>
<comment type="catalytic activity">
    <reaction evidence="13">
        <text>all-trans-nonaprenyl diphosphate + 4-hydroxybenzoate = 4-hydroxy-3-(all-trans-nonaprenyl)benzoate + diphosphate</text>
        <dbReference type="Rhea" id="RHEA:17709"/>
        <dbReference type="ChEBI" id="CHEBI:17879"/>
        <dbReference type="ChEBI" id="CHEBI:33019"/>
        <dbReference type="ChEBI" id="CHEBI:58391"/>
        <dbReference type="ChEBI" id="CHEBI:84502"/>
        <dbReference type="EC" id="2.5.1.39"/>
    </reaction>
    <physiologicalReaction direction="left-to-right" evidence="13">
        <dbReference type="Rhea" id="RHEA:17710"/>
    </physiologicalReaction>
</comment>
<dbReference type="EC" id="2.5.1.39" evidence="15"/>
<evidence type="ECO:0000256" key="10">
    <source>
        <dbReference type="ARBA" id="ARBA00023136"/>
    </source>
</evidence>
<proteinExistence type="inferred from homology"/>
<dbReference type="Pfam" id="PF01040">
    <property type="entry name" value="UbiA"/>
    <property type="match status" value="1"/>
</dbReference>
<dbReference type="GO" id="GO:0008299">
    <property type="term" value="P:isoprenoid biosynthetic process"/>
    <property type="evidence" value="ECO:0007669"/>
    <property type="project" value="UniProtKB-UniRule"/>
</dbReference>
<dbReference type="GO" id="GO:0005743">
    <property type="term" value="C:mitochondrial inner membrane"/>
    <property type="evidence" value="ECO:0007669"/>
    <property type="project" value="UniProtKB-SubCell"/>
</dbReference>
<comment type="subcellular location">
    <subcellularLocation>
        <location evidence="2">Membrane</location>
        <topology evidence="2">Multi-pass membrane protein</topology>
    </subcellularLocation>
    <subcellularLocation>
        <location evidence="15">Mitochondrion inner membrane</location>
        <topology evidence="15">Multi-pass membrane protein</topology>
        <orientation evidence="15">Matrix side</orientation>
    </subcellularLocation>
</comment>
<evidence type="ECO:0000256" key="17">
    <source>
        <dbReference type="SAM" id="MobiDB-lite"/>
    </source>
</evidence>
<dbReference type="InterPro" id="IPR039653">
    <property type="entry name" value="Prenyltransferase"/>
</dbReference>
<evidence type="ECO:0000256" key="12">
    <source>
        <dbReference type="ARBA" id="ARBA00049890"/>
    </source>
</evidence>
<dbReference type="EMBL" id="CAACVG010007339">
    <property type="protein sequence ID" value="VEN44943.1"/>
    <property type="molecule type" value="Genomic_DNA"/>
</dbReference>
<comment type="function">
    <text evidence="15">Catalyzes the prenylation of para-hydroxybenzoate (PHB) with an all-trans polyprenyl group. Mediates the second step in the final reaction sequence of coenzyme Q (CoQ) biosynthesis, which is the condensation of the polyisoprenoid side chain with PHB, generating the first membrane-bound Q intermediate.</text>
</comment>
<keyword evidence="9 15" id="KW-1133">Transmembrane helix</keyword>
<comment type="catalytic activity">
    <reaction evidence="14">
        <text>an all-trans-polyprenyl diphosphate + 4-hydroxybenzoate = a 4-hydroxy-3-(all-trans-polyprenyl)benzoate + diphosphate</text>
        <dbReference type="Rhea" id="RHEA:44504"/>
        <dbReference type="Rhea" id="RHEA-COMP:9514"/>
        <dbReference type="Rhea" id="RHEA-COMP:9564"/>
        <dbReference type="ChEBI" id="CHEBI:17879"/>
        <dbReference type="ChEBI" id="CHEBI:33019"/>
        <dbReference type="ChEBI" id="CHEBI:58914"/>
        <dbReference type="ChEBI" id="CHEBI:78396"/>
        <dbReference type="EC" id="2.5.1.39"/>
    </reaction>
    <physiologicalReaction direction="left-to-right" evidence="14">
        <dbReference type="Rhea" id="RHEA:44505"/>
    </physiologicalReaction>
</comment>
<gene>
    <name evidence="15" type="primary">coq2</name>
    <name evidence="18" type="ORF">CALMAC_LOCUS7563</name>
</gene>
<accession>A0A653CB72</accession>
<dbReference type="Gene3D" id="1.20.120.1780">
    <property type="entry name" value="UbiA prenyltransferase"/>
    <property type="match status" value="1"/>
</dbReference>
<evidence type="ECO:0000256" key="5">
    <source>
        <dbReference type="ARBA" id="ARBA00022688"/>
    </source>
</evidence>
<dbReference type="FunFam" id="1.20.120.1780:FF:000001">
    <property type="entry name" value="4-hydroxybenzoate octaprenyltransferase"/>
    <property type="match status" value="1"/>
</dbReference>
<dbReference type="HAMAP" id="MF_01635">
    <property type="entry name" value="UbiA"/>
    <property type="match status" value="1"/>
</dbReference>
<dbReference type="UniPathway" id="UPA00232"/>
<feature type="coiled-coil region" evidence="16">
    <location>
        <begin position="77"/>
        <end position="133"/>
    </location>
</feature>
<name>A0A653CB72_CALMS</name>
<comment type="similarity">
    <text evidence="3 15">Belongs to the UbiA prenyltransferase family.</text>
</comment>
<evidence type="ECO:0000256" key="14">
    <source>
        <dbReference type="ARBA" id="ARBA00051182"/>
    </source>
</evidence>
<protein>
    <recommendedName>
        <fullName evidence="15">4-hydroxybenzoate polyprenyltransferase, mitochondrial</fullName>
        <shortName evidence="15">4-HB polyprenyltransferase</shortName>
        <ecNumber evidence="15">2.5.1.39</ecNumber>
    </recommendedName>
    <alternativeName>
        <fullName evidence="15">Para-hydroxybenzoate--polyprenyltransferase</fullName>
        <shortName evidence="15">PHB:PPT</shortName>
        <shortName evidence="15">PHB:polyprenyltransferase</shortName>
    </alternativeName>
</protein>
<evidence type="ECO:0000256" key="2">
    <source>
        <dbReference type="ARBA" id="ARBA00004141"/>
    </source>
</evidence>
<dbReference type="CDD" id="cd13959">
    <property type="entry name" value="PT_UbiA_COQ2"/>
    <property type="match status" value="1"/>
</dbReference>
<keyword evidence="11 15" id="KW-0414">Isoprene biosynthesis</keyword>
<evidence type="ECO:0000313" key="18">
    <source>
        <dbReference type="EMBL" id="VEN44943.1"/>
    </source>
</evidence>
<keyword evidence="19" id="KW-1185">Reference proteome</keyword>
<organism evidence="18 19">
    <name type="scientific">Callosobruchus maculatus</name>
    <name type="common">Southern cowpea weevil</name>
    <name type="synonym">Pulse bruchid</name>
    <dbReference type="NCBI Taxonomy" id="64391"/>
    <lineage>
        <taxon>Eukaryota</taxon>
        <taxon>Metazoa</taxon>
        <taxon>Ecdysozoa</taxon>
        <taxon>Arthropoda</taxon>
        <taxon>Hexapoda</taxon>
        <taxon>Insecta</taxon>
        <taxon>Pterygota</taxon>
        <taxon>Neoptera</taxon>
        <taxon>Endopterygota</taxon>
        <taxon>Coleoptera</taxon>
        <taxon>Polyphaga</taxon>
        <taxon>Cucujiformia</taxon>
        <taxon>Chrysomeloidea</taxon>
        <taxon>Chrysomelidae</taxon>
        <taxon>Bruchinae</taxon>
        <taxon>Bruchini</taxon>
        <taxon>Callosobruchus</taxon>
    </lineage>
</organism>
<evidence type="ECO:0000256" key="11">
    <source>
        <dbReference type="ARBA" id="ARBA00023229"/>
    </source>
</evidence>
<dbReference type="FunFam" id="1.10.357.140:FF:000003">
    <property type="entry name" value="4-hydroxybenzoate polyprenyltransferase, mitochondrial"/>
    <property type="match status" value="1"/>
</dbReference>
<dbReference type="GO" id="GO:0006744">
    <property type="term" value="P:ubiquinone biosynthetic process"/>
    <property type="evidence" value="ECO:0007669"/>
    <property type="project" value="UniProtKB-UniRule"/>
</dbReference>
<feature type="transmembrane region" description="Helical" evidence="15">
    <location>
        <begin position="435"/>
        <end position="452"/>
    </location>
</feature>
<dbReference type="GO" id="GO:0008412">
    <property type="term" value="F:4-hydroxybenzoate polyprenyltransferase activity"/>
    <property type="evidence" value="ECO:0007669"/>
    <property type="project" value="UniProtKB-EC"/>
</dbReference>
<dbReference type="PROSITE" id="PS00943">
    <property type="entry name" value="UBIA"/>
    <property type="match status" value="1"/>
</dbReference>
<feature type="transmembrane region" description="Helical" evidence="15">
    <location>
        <begin position="488"/>
        <end position="508"/>
    </location>
</feature>
<comment type="catalytic activity">
    <reaction evidence="12">
        <text>all-trans-decaprenyl diphosphate + 4-hydroxybenzoate = 4-hydroxy-3-(all-trans-decaprenyl)benzoate + diphosphate</text>
        <dbReference type="Rhea" id="RHEA:44564"/>
        <dbReference type="ChEBI" id="CHEBI:17879"/>
        <dbReference type="ChEBI" id="CHEBI:33019"/>
        <dbReference type="ChEBI" id="CHEBI:60721"/>
        <dbReference type="ChEBI" id="CHEBI:84503"/>
        <dbReference type="EC" id="2.5.1.39"/>
    </reaction>
    <physiologicalReaction direction="left-to-right" evidence="12">
        <dbReference type="Rhea" id="RHEA:44565"/>
    </physiologicalReaction>
</comment>
<dbReference type="Gene3D" id="1.10.357.140">
    <property type="entry name" value="UbiA prenyltransferase"/>
    <property type="match status" value="1"/>
</dbReference>
<keyword evidence="8" id="KW-0809">Transit peptide</keyword>